<gene>
    <name evidence="1" type="ORF">BLA60_04530</name>
</gene>
<evidence type="ECO:0000313" key="2">
    <source>
        <dbReference type="Proteomes" id="UP000185696"/>
    </source>
</evidence>
<organism evidence="1 2">
    <name type="scientific">Actinophytocola xinjiangensis</name>
    <dbReference type="NCBI Taxonomy" id="485602"/>
    <lineage>
        <taxon>Bacteria</taxon>
        <taxon>Bacillati</taxon>
        <taxon>Actinomycetota</taxon>
        <taxon>Actinomycetes</taxon>
        <taxon>Pseudonocardiales</taxon>
        <taxon>Pseudonocardiaceae</taxon>
    </lineage>
</organism>
<dbReference type="RefSeq" id="WP_075131342.1">
    <property type="nucleotide sequence ID" value="NZ_MSIF01000001.1"/>
</dbReference>
<dbReference type="AlphaFoldDB" id="A0A7Z1B097"/>
<accession>A0A7Z1B097</accession>
<reference evidence="1 2" key="1">
    <citation type="submission" date="2016-12" db="EMBL/GenBank/DDBJ databases">
        <title>The draft genome sequence of Actinophytocola xinjiangensis.</title>
        <authorList>
            <person name="Wang W."/>
            <person name="Yuan L."/>
        </authorList>
    </citation>
    <scope>NUCLEOTIDE SEQUENCE [LARGE SCALE GENOMIC DNA]</scope>
    <source>
        <strain evidence="1 2">CGMCC 4.4663</strain>
    </source>
</reference>
<name>A0A7Z1B097_9PSEU</name>
<keyword evidence="2" id="KW-1185">Reference proteome</keyword>
<proteinExistence type="predicted"/>
<evidence type="ECO:0000313" key="1">
    <source>
        <dbReference type="EMBL" id="OLF14394.1"/>
    </source>
</evidence>
<dbReference type="Proteomes" id="UP000185696">
    <property type="component" value="Unassembled WGS sequence"/>
</dbReference>
<protein>
    <submittedName>
        <fullName evidence="1">Uncharacterized protein</fullName>
    </submittedName>
</protein>
<comment type="caution">
    <text evidence="1">The sequence shown here is derived from an EMBL/GenBank/DDBJ whole genome shotgun (WGS) entry which is preliminary data.</text>
</comment>
<sequence>MRRHVLRWAGVLRRVWQRHASTLACVPDPHGQFPALPLDWYLPDPGAHVHIPEQRTRSLAQPR</sequence>
<dbReference type="EMBL" id="MSIF01000001">
    <property type="protein sequence ID" value="OLF14394.1"/>
    <property type="molecule type" value="Genomic_DNA"/>
</dbReference>